<organism evidence="5 6">
    <name type="scientific">Pseudomonas syringae</name>
    <dbReference type="NCBI Taxonomy" id="317"/>
    <lineage>
        <taxon>Bacteria</taxon>
        <taxon>Pseudomonadati</taxon>
        <taxon>Pseudomonadota</taxon>
        <taxon>Gammaproteobacteria</taxon>
        <taxon>Pseudomonadales</taxon>
        <taxon>Pseudomonadaceae</taxon>
        <taxon>Pseudomonas</taxon>
    </lineage>
</organism>
<comment type="caution">
    <text evidence="5">The sequence shown here is derived from an EMBL/GenBank/DDBJ whole genome shotgun (WGS) entry which is preliminary data.</text>
</comment>
<dbReference type="Gene3D" id="1.10.10.10">
    <property type="entry name" value="Winged helix-like DNA-binding domain superfamily/Winged helix DNA-binding domain"/>
    <property type="match status" value="1"/>
</dbReference>
<keyword evidence="2" id="KW-0238">DNA-binding</keyword>
<dbReference type="GO" id="GO:0003677">
    <property type="term" value="F:DNA binding"/>
    <property type="evidence" value="ECO:0007669"/>
    <property type="project" value="UniProtKB-KW"/>
</dbReference>
<keyword evidence="1" id="KW-0805">Transcription regulation</keyword>
<dbReference type="InterPro" id="IPR011711">
    <property type="entry name" value="GntR_C"/>
</dbReference>
<dbReference type="Pfam" id="PF00392">
    <property type="entry name" value="GntR"/>
    <property type="match status" value="1"/>
</dbReference>
<evidence type="ECO:0000256" key="1">
    <source>
        <dbReference type="ARBA" id="ARBA00023015"/>
    </source>
</evidence>
<name>A0A1C7YX46_PSESX</name>
<dbReference type="NCBIfam" id="NF003011">
    <property type="entry name" value="PRK03837.1"/>
    <property type="match status" value="1"/>
</dbReference>
<dbReference type="PANTHER" id="PTHR43537">
    <property type="entry name" value="TRANSCRIPTIONAL REGULATOR, GNTR FAMILY"/>
    <property type="match status" value="1"/>
</dbReference>
<dbReference type="SMART" id="SM00345">
    <property type="entry name" value="HTH_GNTR"/>
    <property type="match status" value="1"/>
</dbReference>
<dbReference type="Pfam" id="PF07729">
    <property type="entry name" value="FCD"/>
    <property type="match status" value="1"/>
</dbReference>
<gene>
    <name evidence="5" type="ORF">AFK24_24645</name>
</gene>
<dbReference type="InterPro" id="IPR000524">
    <property type="entry name" value="Tscrpt_reg_HTH_GntR"/>
</dbReference>
<dbReference type="PANTHER" id="PTHR43537:SF53">
    <property type="entry name" value="HTH-TYPE TRANSCRIPTIONAL REPRESSOR NANR"/>
    <property type="match status" value="1"/>
</dbReference>
<evidence type="ECO:0000256" key="3">
    <source>
        <dbReference type="ARBA" id="ARBA00023163"/>
    </source>
</evidence>
<dbReference type="Proteomes" id="UP000093104">
    <property type="component" value="Unassembled WGS sequence"/>
</dbReference>
<dbReference type="RefSeq" id="WP_065835711.1">
    <property type="nucleotide sequence ID" value="NZ_LGSI01000068.1"/>
</dbReference>
<evidence type="ECO:0000313" key="6">
    <source>
        <dbReference type="Proteomes" id="UP000093104"/>
    </source>
</evidence>
<reference evidence="5 6" key="1">
    <citation type="submission" date="2015-07" db="EMBL/GenBank/DDBJ databases">
        <title>Draft genome sequence of a diazotrophic, plant growth-promoting rhizobacterium of the Pseudomonas syringae complex.</title>
        <authorList>
            <person name="Patten C.L."/>
            <person name="Jeong H."/>
        </authorList>
    </citation>
    <scope>NUCLEOTIDE SEQUENCE [LARGE SCALE GENOMIC DNA]</scope>
    <source>
        <strain evidence="5 6">GR12-2</strain>
    </source>
</reference>
<feature type="domain" description="HTH gntR-type" evidence="4">
    <location>
        <begin position="12"/>
        <end position="80"/>
    </location>
</feature>
<dbReference type="SUPFAM" id="SSF48008">
    <property type="entry name" value="GntR ligand-binding domain-like"/>
    <property type="match status" value="1"/>
</dbReference>
<dbReference type="Gene3D" id="1.20.120.530">
    <property type="entry name" value="GntR ligand-binding domain-like"/>
    <property type="match status" value="1"/>
</dbReference>
<evidence type="ECO:0000259" key="4">
    <source>
        <dbReference type="PROSITE" id="PS50949"/>
    </source>
</evidence>
<dbReference type="AlphaFoldDB" id="A0A1C7YX46"/>
<dbReference type="CDD" id="cd07377">
    <property type="entry name" value="WHTH_GntR"/>
    <property type="match status" value="1"/>
</dbReference>
<keyword evidence="3" id="KW-0804">Transcription</keyword>
<dbReference type="InterPro" id="IPR036390">
    <property type="entry name" value="WH_DNA-bd_sf"/>
</dbReference>
<dbReference type="EMBL" id="LGSI01000068">
    <property type="protein sequence ID" value="OCR22302.1"/>
    <property type="molecule type" value="Genomic_DNA"/>
</dbReference>
<evidence type="ECO:0000313" key="5">
    <source>
        <dbReference type="EMBL" id="OCR22302.1"/>
    </source>
</evidence>
<dbReference type="SMART" id="SM00895">
    <property type="entry name" value="FCD"/>
    <property type="match status" value="1"/>
</dbReference>
<dbReference type="InterPro" id="IPR036388">
    <property type="entry name" value="WH-like_DNA-bd_sf"/>
</dbReference>
<dbReference type="SUPFAM" id="SSF46785">
    <property type="entry name" value="Winged helix' DNA-binding domain"/>
    <property type="match status" value="1"/>
</dbReference>
<dbReference type="PROSITE" id="PS50949">
    <property type="entry name" value="HTH_GNTR"/>
    <property type="match status" value="1"/>
</dbReference>
<dbReference type="PATRIC" id="fig|317.243.peg.219"/>
<sequence>MPEIKKRLIQRKKLSDVVFEQLLSLIEEENLQPGDQMPAERELMETFGVGRPVVREAMQRLAGMGMITIQHGERAKVGQVDMHSMIGQIDLAARHLLSSSASNVDHLRQARTFFETGLVKIAAQKASPADIARLEAIVANMHKFQDSPDFITIDMEFHGEIARISGNPIYSAISRAILEWMADYRQEMLRAKARELTIAEHEEILKFIKQGDASGAERAMHDHLVTHVGE</sequence>
<evidence type="ECO:0000256" key="2">
    <source>
        <dbReference type="ARBA" id="ARBA00023125"/>
    </source>
</evidence>
<dbReference type="OrthoDB" id="1040417at2"/>
<protein>
    <submittedName>
        <fullName evidence="5">GntR family transcriptional regulator</fullName>
    </submittedName>
</protein>
<dbReference type="InterPro" id="IPR008920">
    <property type="entry name" value="TF_FadR/GntR_C"/>
</dbReference>
<accession>A0A1C7YX46</accession>
<dbReference type="GO" id="GO:0003700">
    <property type="term" value="F:DNA-binding transcription factor activity"/>
    <property type="evidence" value="ECO:0007669"/>
    <property type="project" value="InterPro"/>
</dbReference>
<proteinExistence type="predicted"/>
<dbReference type="PRINTS" id="PR00035">
    <property type="entry name" value="HTHGNTR"/>
</dbReference>